<feature type="chain" id="PRO_5047159688" description="DUF4056 domain-containing protein" evidence="1">
    <location>
        <begin position="26"/>
        <end position="358"/>
    </location>
</feature>
<evidence type="ECO:0000313" key="3">
    <source>
        <dbReference type="Proteomes" id="UP000838672"/>
    </source>
</evidence>
<feature type="signal peptide" evidence="1">
    <location>
        <begin position="1"/>
        <end position="25"/>
    </location>
</feature>
<organism evidence="2 3">
    <name type="scientific">Vibrio stylophorae</name>
    <dbReference type="NCBI Taxonomy" id="659351"/>
    <lineage>
        <taxon>Bacteria</taxon>
        <taxon>Pseudomonadati</taxon>
        <taxon>Pseudomonadota</taxon>
        <taxon>Gammaproteobacteria</taxon>
        <taxon>Vibrionales</taxon>
        <taxon>Vibrionaceae</taxon>
        <taxon>Vibrio</taxon>
    </lineage>
</organism>
<dbReference type="Pfam" id="PF13265">
    <property type="entry name" value="DUF4056"/>
    <property type="match status" value="1"/>
</dbReference>
<comment type="caution">
    <text evidence="2">The sequence shown here is derived from an EMBL/GenBank/DDBJ whole genome shotgun (WGS) entry which is preliminary data.</text>
</comment>
<dbReference type="Proteomes" id="UP000838672">
    <property type="component" value="Unassembled WGS sequence"/>
</dbReference>
<dbReference type="RefSeq" id="WP_237466086.1">
    <property type="nucleotide sequence ID" value="NZ_CAKLDI010000001.1"/>
</dbReference>
<name>A0ABM8ZTL4_9VIBR</name>
<keyword evidence="3" id="KW-1185">Reference proteome</keyword>
<dbReference type="InterPro" id="IPR025130">
    <property type="entry name" value="DUF4056"/>
</dbReference>
<dbReference type="EMBL" id="CAKLDI010000001">
    <property type="protein sequence ID" value="CAH0533658.1"/>
    <property type="molecule type" value="Genomic_DNA"/>
</dbReference>
<accession>A0ABM8ZTL4</accession>
<evidence type="ECO:0000313" key="2">
    <source>
        <dbReference type="EMBL" id="CAH0533658.1"/>
    </source>
</evidence>
<reference evidence="2" key="1">
    <citation type="submission" date="2021-11" db="EMBL/GenBank/DDBJ databases">
        <authorList>
            <person name="Rodrigo-Torres L."/>
            <person name="Arahal R. D."/>
            <person name="Lucena T."/>
        </authorList>
    </citation>
    <scope>NUCLEOTIDE SEQUENCE</scope>
    <source>
        <strain evidence="2">CECT 7929</strain>
    </source>
</reference>
<protein>
    <recommendedName>
        <fullName evidence="4">DUF4056 domain-containing protein</fullName>
    </recommendedName>
</protein>
<sequence length="358" mass="39433">MMKQNTSLSFIFFAALALVHLPVQAAAPVGVRPCCAFGKDLKAEVAGVPVPFFSVANVQEISSIGQHQYNDGSASVSGSLLGVSREHNGLIYTQKGGFIDTAHVRDTADFTYFLFQQIRTSLGKEKAIALPAELRKRVVVLKTNARQLSEAERDQAAADIAGVMAFRLAQWHEIAQWFGMISVSGFQEYASAFSPEDLYSNMLGANLAMAILKADPHLTVQGFEQAMDAAFAKKLRQYRAAPIAETERQIEALDGTWWDSDKRLPNKWVVIHRDYHLALKLSPNGVSDGLIESLPTALRSGDPISDWAELALHAEDNEAHFSALPSALRQRAVWHASDFQTLADFAKAQDQKEHQSEH</sequence>
<keyword evidence="1" id="KW-0732">Signal</keyword>
<evidence type="ECO:0000256" key="1">
    <source>
        <dbReference type="SAM" id="SignalP"/>
    </source>
</evidence>
<proteinExistence type="predicted"/>
<evidence type="ECO:0008006" key="4">
    <source>
        <dbReference type="Google" id="ProtNLM"/>
    </source>
</evidence>
<gene>
    <name evidence="2" type="ORF">VST7929_01529</name>
</gene>